<dbReference type="STRING" id="1122184.SAMN02745176_00788"/>
<evidence type="ECO:0000256" key="1">
    <source>
        <dbReference type="ARBA" id="ARBA00000073"/>
    </source>
</evidence>
<dbReference type="AlphaFoldDB" id="A0A1M6CHV6"/>
<dbReference type="EC" id="5.4.99.-" evidence="5"/>
<dbReference type="InterPro" id="IPR020103">
    <property type="entry name" value="PsdUridine_synth_cat_dom_sf"/>
</dbReference>
<evidence type="ECO:0000259" key="6">
    <source>
        <dbReference type="Pfam" id="PF00849"/>
    </source>
</evidence>
<dbReference type="Proteomes" id="UP000184442">
    <property type="component" value="Unassembled WGS sequence"/>
</dbReference>
<dbReference type="GO" id="GO:0000455">
    <property type="term" value="P:enzyme-directed rRNA pseudouridine synthesis"/>
    <property type="evidence" value="ECO:0007669"/>
    <property type="project" value="TreeGrafter"/>
</dbReference>
<comment type="similarity">
    <text evidence="2 5">Belongs to the pseudouridine synthase RluA family.</text>
</comment>
<evidence type="ECO:0000313" key="8">
    <source>
        <dbReference type="Proteomes" id="UP000184442"/>
    </source>
</evidence>
<dbReference type="Pfam" id="PF00849">
    <property type="entry name" value="PseudoU_synth_2"/>
    <property type="match status" value="1"/>
</dbReference>
<proteinExistence type="inferred from homology"/>
<dbReference type="CDD" id="cd02869">
    <property type="entry name" value="PseudoU_synth_RluA_like"/>
    <property type="match status" value="1"/>
</dbReference>
<dbReference type="InterPro" id="IPR050188">
    <property type="entry name" value="RluA_PseudoU_synthase"/>
</dbReference>
<dbReference type="GO" id="GO:0009982">
    <property type="term" value="F:pseudouridine synthase activity"/>
    <property type="evidence" value="ECO:0007669"/>
    <property type="project" value="InterPro"/>
</dbReference>
<dbReference type="NCBIfam" id="TIGR00005">
    <property type="entry name" value="rluA_subfam"/>
    <property type="match status" value="1"/>
</dbReference>
<feature type="domain" description="Pseudouridine synthase RsuA/RluA-like" evidence="6">
    <location>
        <begin position="83"/>
        <end position="233"/>
    </location>
</feature>
<dbReference type="InterPro" id="IPR006225">
    <property type="entry name" value="PsdUridine_synth_RluC/D"/>
</dbReference>
<evidence type="ECO:0000256" key="3">
    <source>
        <dbReference type="PIRSR" id="PIRSR606225-1"/>
    </source>
</evidence>
<dbReference type="PANTHER" id="PTHR21600:SF44">
    <property type="entry name" value="RIBOSOMAL LARGE SUBUNIT PSEUDOURIDINE SYNTHASE D"/>
    <property type="match status" value="1"/>
</dbReference>
<comment type="function">
    <text evidence="5">Responsible for synthesis of pseudouridine from uracil.</text>
</comment>
<keyword evidence="4" id="KW-0694">RNA-binding</keyword>
<comment type="catalytic activity">
    <reaction evidence="1 5">
        <text>a uridine in RNA = a pseudouridine in RNA</text>
        <dbReference type="Rhea" id="RHEA:48348"/>
        <dbReference type="Rhea" id="RHEA-COMP:12068"/>
        <dbReference type="Rhea" id="RHEA-COMP:12069"/>
        <dbReference type="ChEBI" id="CHEBI:65314"/>
        <dbReference type="ChEBI" id="CHEBI:65315"/>
    </reaction>
</comment>
<evidence type="ECO:0000313" key="7">
    <source>
        <dbReference type="EMBL" id="SHI60615.1"/>
    </source>
</evidence>
<evidence type="ECO:0000256" key="4">
    <source>
        <dbReference type="PROSITE-ProRule" id="PRU00182"/>
    </source>
</evidence>
<dbReference type="EMBL" id="FQZS01000005">
    <property type="protein sequence ID" value="SHI60615.1"/>
    <property type="molecule type" value="Genomic_DNA"/>
</dbReference>
<reference evidence="7 8" key="1">
    <citation type="submission" date="2016-11" db="EMBL/GenBank/DDBJ databases">
        <authorList>
            <person name="Jaros S."/>
            <person name="Januszkiewicz K."/>
            <person name="Wedrychowicz H."/>
        </authorList>
    </citation>
    <scope>NUCLEOTIDE SEQUENCE [LARGE SCALE GENOMIC DNA]</scope>
    <source>
        <strain evidence="7 8">DSM 19022</strain>
    </source>
</reference>
<dbReference type="OrthoDB" id="9807829at2"/>
<dbReference type="SUPFAM" id="SSF55120">
    <property type="entry name" value="Pseudouridine synthase"/>
    <property type="match status" value="1"/>
</dbReference>
<evidence type="ECO:0000256" key="5">
    <source>
        <dbReference type="RuleBase" id="RU362028"/>
    </source>
</evidence>
<sequence length="293" mass="33185">MKTHVVKLKANRKTLSAYLKEDMNLSSRKAKKLLKDGIAVNNKKAYGDMKLKDGDILYIEEDKSRDNILPEKMEISVLYEDEHILAVNKPPYMVIHPTKTHMEGTLANGIRFYFDERGIEEPVRFFNRIDMNTSGIVLIAKSSQAHSLLDRYSAKTMEKKYIAIVSGHIEKKEGRISLPISNEADQEGRRNISDQGSLAITDYKVLEEFESSSLISVSIITGKTHQIRVHFSSIGNPLLGDRLYGGENDMIDRQALHASELNFLHPIYKKPISIKADLPNDMLLLLKMLKGEA</sequence>
<dbReference type="RefSeq" id="WP_073024757.1">
    <property type="nucleotide sequence ID" value="NZ_FQZS01000005.1"/>
</dbReference>
<dbReference type="InterPro" id="IPR006145">
    <property type="entry name" value="PsdUridine_synth_RsuA/RluA"/>
</dbReference>
<feature type="active site" evidence="3">
    <location>
        <position position="130"/>
    </location>
</feature>
<accession>A0A1M6CHV6</accession>
<gene>
    <name evidence="7" type="ORF">SAMN02745176_00788</name>
</gene>
<dbReference type="Gene3D" id="3.30.2350.10">
    <property type="entry name" value="Pseudouridine synthase"/>
    <property type="match status" value="1"/>
</dbReference>
<dbReference type="GO" id="GO:0140098">
    <property type="term" value="F:catalytic activity, acting on RNA"/>
    <property type="evidence" value="ECO:0007669"/>
    <property type="project" value="UniProtKB-ARBA"/>
</dbReference>
<name>A0A1M6CHV6_9FIRM</name>
<dbReference type="PANTHER" id="PTHR21600">
    <property type="entry name" value="MITOCHONDRIAL RNA PSEUDOURIDINE SYNTHASE"/>
    <property type="match status" value="1"/>
</dbReference>
<keyword evidence="8" id="KW-1185">Reference proteome</keyword>
<organism evidence="7 8">
    <name type="scientific">Lutispora thermophila DSM 19022</name>
    <dbReference type="NCBI Taxonomy" id="1122184"/>
    <lineage>
        <taxon>Bacteria</taxon>
        <taxon>Bacillati</taxon>
        <taxon>Bacillota</taxon>
        <taxon>Clostridia</taxon>
        <taxon>Lutisporales</taxon>
        <taxon>Lutisporaceae</taxon>
        <taxon>Lutispora</taxon>
    </lineage>
</organism>
<dbReference type="PROSITE" id="PS50889">
    <property type="entry name" value="S4"/>
    <property type="match status" value="1"/>
</dbReference>
<dbReference type="GO" id="GO:0003723">
    <property type="term" value="F:RNA binding"/>
    <property type="evidence" value="ECO:0007669"/>
    <property type="project" value="UniProtKB-KW"/>
</dbReference>
<evidence type="ECO:0000256" key="2">
    <source>
        <dbReference type="ARBA" id="ARBA00010876"/>
    </source>
</evidence>
<keyword evidence="5" id="KW-0413">Isomerase</keyword>
<protein>
    <recommendedName>
        <fullName evidence="5">Pseudouridine synthase</fullName>
        <ecNumber evidence="5">5.4.99.-</ecNumber>
    </recommendedName>
</protein>